<keyword evidence="3 7" id="KW-0812">Transmembrane</keyword>
<protein>
    <submittedName>
        <fullName evidence="9">Related to E.coli tetracycline resistance protein TCR1</fullName>
    </submittedName>
</protein>
<evidence type="ECO:0000256" key="3">
    <source>
        <dbReference type="ARBA" id="ARBA00022692"/>
    </source>
</evidence>
<feature type="transmembrane region" description="Helical" evidence="7">
    <location>
        <begin position="437"/>
        <end position="462"/>
    </location>
</feature>
<evidence type="ECO:0000256" key="2">
    <source>
        <dbReference type="ARBA" id="ARBA00022448"/>
    </source>
</evidence>
<dbReference type="GO" id="GO:0022857">
    <property type="term" value="F:transmembrane transporter activity"/>
    <property type="evidence" value="ECO:0007669"/>
    <property type="project" value="InterPro"/>
</dbReference>
<evidence type="ECO:0000256" key="4">
    <source>
        <dbReference type="ARBA" id="ARBA00022989"/>
    </source>
</evidence>
<comment type="caution">
    <text evidence="9">The sequence shown here is derived from an EMBL/GenBank/DDBJ whole genome shotgun (WGS) entry which is preliminary data.</text>
</comment>
<dbReference type="Gene3D" id="1.20.1250.20">
    <property type="entry name" value="MFS general substrate transporter like domains"/>
    <property type="match status" value="1"/>
</dbReference>
<dbReference type="InterPro" id="IPR001958">
    <property type="entry name" value="Tet-R_TetA/multi-R_MdtG-like"/>
</dbReference>
<evidence type="ECO:0000256" key="5">
    <source>
        <dbReference type="ARBA" id="ARBA00023136"/>
    </source>
</evidence>
<feature type="compositionally biased region" description="Acidic residues" evidence="6">
    <location>
        <begin position="503"/>
        <end position="514"/>
    </location>
</feature>
<proteinExistence type="predicted"/>
<dbReference type="Proteomes" id="UP001187682">
    <property type="component" value="Unassembled WGS sequence"/>
</dbReference>
<evidence type="ECO:0000313" key="9">
    <source>
        <dbReference type="EMBL" id="SPO07640.1"/>
    </source>
</evidence>
<evidence type="ECO:0000259" key="8">
    <source>
        <dbReference type="PROSITE" id="PS50850"/>
    </source>
</evidence>
<organism evidence="9 10">
    <name type="scientific">Cephalotrichum gorgonifer</name>
    <dbReference type="NCBI Taxonomy" id="2041049"/>
    <lineage>
        <taxon>Eukaryota</taxon>
        <taxon>Fungi</taxon>
        <taxon>Dikarya</taxon>
        <taxon>Ascomycota</taxon>
        <taxon>Pezizomycotina</taxon>
        <taxon>Sordariomycetes</taxon>
        <taxon>Hypocreomycetidae</taxon>
        <taxon>Microascales</taxon>
        <taxon>Microascaceae</taxon>
        <taxon>Cephalotrichum</taxon>
    </lineage>
</organism>
<dbReference type="InterPro" id="IPR036259">
    <property type="entry name" value="MFS_trans_sf"/>
</dbReference>
<feature type="region of interest" description="Disordered" evidence="6">
    <location>
        <begin position="496"/>
        <end position="552"/>
    </location>
</feature>
<dbReference type="PANTHER" id="PTHR23504">
    <property type="entry name" value="MAJOR FACILITATOR SUPERFAMILY DOMAIN-CONTAINING PROTEIN 10"/>
    <property type="match status" value="1"/>
</dbReference>
<keyword evidence="2" id="KW-0813">Transport</keyword>
<dbReference type="EMBL" id="ONZQ02000023">
    <property type="protein sequence ID" value="SPO07640.1"/>
    <property type="molecule type" value="Genomic_DNA"/>
</dbReference>
<feature type="domain" description="Major facilitator superfamily (MFS) profile" evidence="8">
    <location>
        <begin position="19"/>
        <end position="495"/>
    </location>
</feature>
<feature type="transmembrane region" description="Helical" evidence="7">
    <location>
        <begin position="55"/>
        <end position="77"/>
    </location>
</feature>
<feature type="transmembrane region" description="Helical" evidence="7">
    <location>
        <begin position="146"/>
        <end position="170"/>
    </location>
</feature>
<dbReference type="InterPro" id="IPR011701">
    <property type="entry name" value="MFS"/>
</dbReference>
<dbReference type="SUPFAM" id="SSF103473">
    <property type="entry name" value="MFS general substrate transporter"/>
    <property type="match status" value="1"/>
</dbReference>
<comment type="subcellular location">
    <subcellularLocation>
        <location evidence="1">Membrane</location>
        <topology evidence="1">Multi-pass membrane protein</topology>
    </subcellularLocation>
</comment>
<dbReference type="InterPro" id="IPR020846">
    <property type="entry name" value="MFS_dom"/>
</dbReference>
<dbReference type="Pfam" id="PF07690">
    <property type="entry name" value="MFS_1"/>
    <property type="match status" value="1"/>
</dbReference>
<dbReference type="PANTHER" id="PTHR23504:SF8">
    <property type="entry name" value="TRANSPORTER, PUTATIVE (AFU_ORTHOLOGUE AFUA_1G03730)-RELATED"/>
    <property type="match status" value="1"/>
</dbReference>
<accession>A0AAE8N7E3</accession>
<feature type="transmembrane region" description="Helical" evidence="7">
    <location>
        <begin position="402"/>
        <end position="425"/>
    </location>
</feature>
<feature type="transmembrane region" description="Helical" evidence="7">
    <location>
        <begin position="191"/>
        <end position="213"/>
    </location>
</feature>
<gene>
    <name evidence="9" type="ORF">DNG_10335</name>
</gene>
<evidence type="ECO:0000256" key="6">
    <source>
        <dbReference type="SAM" id="MobiDB-lite"/>
    </source>
</evidence>
<dbReference type="PROSITE" id="PS50850">
    <property type="entry name" value="MFS"/>
    <property type="match status" value="1"/>
</dbReference>
<evidence type="ECO:0000313" key="10">
    <source>
        <dbReference type="Proteomes" id="UP001187682"/>
    </source>
</evidence>
<dbReference type="GO" id="GO:0016020">
    <property type="term" value="C:membrane"/>
    <property type="evidence" value="ECO:0007669"/>
    <property type="project" value="UniProtKB-SubCell"/>
</dbReference>
<feature type="transmembrane region" description="Helical" evidence="7">
    <location>
        <begin position="468"/>
        <end position="491"/>
    </location>
</feature>
<keyword evidence="4 7" id="KW-1133">Transmembrane helix</keyword>
<name>A0AAE8N7E3_9PEZI</name>
<feature type="transmembrane region" description="Helical" evidence="7">
    <location>
        <begin position="371"/>
        <end position="390"/>
    </location>
</feature>
<keyword evidence="10" id="KW-1185">Reference proteome</keyword>
<reference evidence="9" key="1">
    <citation type="submission" date="2018-03" db="EMBL/GenBank/DDBJ databases">
        <authorList>
            <person name="Guldener U."/>
        </authorList>
    </citation>
    <scope>NUCLEOTIDE SEQUENCE</scope>
</reference>
<keyword evidence="5 7" id="KW-0472">Membrane</keyword>
<dbReference type="AlphaFoldDB" id="A0AAE8N7E3"/>
<evidence type="ECO:0000256" key="1">
    <source>
        <dbReference type="ARBA" id="ARBA00004141"/>
    </source>
</evidence>
<dbReference type="PRINTS" id="PR01035">
    <property type="entry name" value="TCRTETA"/>
</dbReference>
<feature type="transmembrane region" description="Helical" evidence="7">
    <location>
        <begin position="89"/>
        <end position="107"/>
    </location>
</feature>
<sequence>MSKASSSKRRPKPKLPLQQLVILAVARFSEPLALSSVFPYLPEMIQGFGIAKDDVAYWAGVTSAVFSLAQASTAVPWGRASDTFGRKPTIIMGLFSTMVCFLAWGLSTSLPMAIIARAIQGGGNGNVGIIRTMVAEMVPEKELQPVAFSLMPLVWSLGSIFGPAFGGFFAKPATQFPSLFGGVPFWEKYPFALPNIVGAVFFLASMTTAALFLKETLEHKKNNEDWGLLLGRKLTRSFKSARGQRRASFVDGEATAPLVPTKPVKPKKRWGQAARPGIKEVFTQQTTIGLVSYTFLALHSVAYDQILPVFLNYPVLEHTPENTSLPFRFSGGFGLGSGRIGSIFTFYGITCGLIQFIIFPPLCTRLGSQRLIRICSVLFPVVYLITPYTVLLENPTMRYAALLSVMLLKAAAVIIGFPCMTILLTNSCASLRILGTLNGFATTFSALGRAFGPAVAGAAFSWGVGKGYIITAWYFLALMSIIGAIPTWFLVDGEGPGRSTESSDAEDEPEDDDSAVILDSAIASDDDDEYASDSAPLLRGRRETGYGSSDSN</sequence>
<evidence type="ECO:0000256" key="7">
    <source>
        <dbReference type="SAM" id="Phobius"/>
    </source>
</evidence>
<feature type="transmembrane region" description="Helical" evidence="7">
    <location>
        <begin position="340"/>
        <end position="359"/>
    </location>
</feature>